<dbReference type="EMBL" id="JAHRIN010001490">
    <property type="protein sequence ID" value="MEQ2191936.1"/>
    <property type="molecule type" value="Genomic_DNA"/>
</dbReference>
<organism evidence="1 2">
    <name type="scientific">Xenoophorus captivus</name>
    <dbReference type="NCBI Taxonomy" id="1517983"/>
    <lineage>
        <taxon>Eukaryota</taxon>
        <taxon>Metazoa</taxon>
        <taxon>Chordata</taxon>
        <taxon>Craniata</taxon>
        <taxon>Vertebrata</taxon>
        <taxon>Euteleostomi</taxon>
        <taxon>Actinopterygii</taxon>
        <taxon>Neopterygii</taxon>
        <taxon>Teleostei</taxon>
        <taxon>Neoteleostei</taxon>
        <taxon>Acanthomorphata</taxon>
        <taxon>Ovalentaria</taxon>
        <taxon>Atherinomorphae</taxon>
        <taxon>Cyprinodontiformes</taxon>
        <taxon>Goodeidae</taxon>
        <taxon>Xenoophorus</taxon>
    </lineage>
</organism>
<protein>
    <submittedName>
        <fullName evidence="1">Uncharacterized protein</fullName>
    </submittedName>
</protein>
<dbReference type="Proteomes" id="UP001434883">
    <property type="component" value="Unassembled WGS sequence"/>
</dbReference>
<evidence type="ECO:0000313" key="2">
    <source>
        <dbReference type="Proteomes" id="UP001434883"/>
    </source>
</evidence>
<evidence type="ECO:0000313" key="1">
    <source>
        <dbReference type="EMBL" id="MEQ2191936.1"/>
    </source>
</evidence>
<comment type="caution">
    <text evidence="1">The sequence shown here is derived from an EMBL/GenBank/DDBJ whole genome shotgun (WGS) entry which is preliminary data.</text>
</comment>
<gene>
    <name evidence="1" type="ORF">XENOCAPTIV_004615</name>
</gene>
<reference evidence="1 2" key="1">
    <citation type="submission" date="2021-06" db="EMBL/GenBank/DDBJ databases">
        <authorList>
            <person name="Palmer J.M."/>
        </authorList>
    </citation>
    <scope>NUCLEOTIDE SEQUENCE [LARGE SCALE GENOMIC DNA]</scope>
    <source>
        <strain evidence="1 2">XC_2019</strain>
        <tissue evidence="1">Muscle</tissue>
    </source>
</reference>
<proteinExistence type="predicted"/>
<keyword evidence="2" id="KW-1185">Reference proteome</keyword>
<name>A0ABV0Q809_9TELE</name>
<accession>A0ABV0Q809</accession>
<sequence>MKAQCKHTNSNPTDCVFFACLIPVLIEQNGMIEIHHLISFQSADSQRTSLFLKLKLFFATKHHLCQDYPDKLNVLTWLRNSKQSRTNNKMLLDEMKKNII</sequence>